<evidence type="ECO:0000313" key="3">
    <source>
        <dbReference type="Proteomes" id="UP000192284"/>
    </source>
</evidence>
<sequence>MPSGTAVATDTARPADRRPGPTGATDTAVARSAAVTEEVSAIPTGASGGSCSSGTPGSTGAARTLTAATYTHLDVATGSAGTPVPANRAGGTVTADTPVTAGAAQPADTAGPAITGDTRMPERAGGTAGPADTAGPPGTASASHPAGTTVAACLAAATGAAPTPATRTAGSTHP</sequence>
<name>A0A1W9Z677_MYCAN</name>
<feature type="non-terminal residue" evidence="2">
    <location>
        <position position="174"/>
    </location>
</feature>
<feature type="region of interest" description="Disordered" evidence="1">
    <location>
        <begin position="76"/>
        <end position="146"/>
    </location>
</feature>
<evidence type="ECO:0000256" key="1">
    <source>
        <dbReference type="SAM" id="MobiDB-lite"/>
    </source>
</evidence>
<feature type="region of interest" description="Disordered" evidence="1">
    <location>
        <begin position="1"/>
        <end position="61"/>
    </location>
</feature>
<dbReference type="AlphaFoldDB" id="A0A1W9Z677"/>
<gene>
    <name evidence="2" type="ORF">BST12_28730</name>
</gene>
<feature type="compositionally biased region" description="Low complexity" evidence="1">
    <location>
        <begin position="129"/>
        <end position="146"/>
    </location>
</feature>
<keyword evidence="3" id="KW-1185">Reference proteome</keyword>
<organism evidence="2 3">
    <name type="scientific">Mycobacterium angelicum</name>
    <dbReference type="NCBI Taxonomy" id="470074"/>
    <lineage>
        <taxon>Bacteria</taxon>
        <taxon>Bacillati</taxon>
        <taxon>Actinomycetota</taxon>
        <taxon>Actinomycetes</taxon>
        <taxon>Mycobacteriales</taxon>
        <taxon>Mycobacteriaceae</taxon>
        <taxon>Mycobacterium</taxon>
    </lineage>
</organism>
<dbReference type="EMBL" id="MVHE01000165">
    <property type="protein sequence ID" value="ORA07841.1"/>
    <property type="molecule type" value="Genomic_DNA"/>
</dbReference>
<proteinExistence type="predicted"/>
<reference evidence="2 3" key="1">
    <citation type="submission" date="2017-02" db="EMBL/GenBank/DDBJ databases">
        <title>The new phylogeny of genus Mycobacterium.</title>
        <authorList>
            <person name="Tortoli E."/>
            <person name="Trovato A."/>
            <person name="Cirillo D.M."/>
        </authorList>
    </citation>
    <scope>NUCLEOTIDE SEQUENCE [LARGE SCALE GENOMIC DNA]</scope>
    <source>
        <strain evidence="2 3">DSM 45057</strain>
    </source>
</reference>
<dbReference type="Proteomes" id="UP000192284">
    <property type="component" value="Unassembled WGS sequence"/>
</dbReference>
<accession>A0A1W9Z677</accession>
<protein>
    <submittedName>
        <fullName evidence="2">Uncharacterized protein</fullName>
    </submittedName>
</protein>
<evidence type="ECO:0000313" key="2">
    <source>
        <dbReference type="EMBL" id="ORA07841.1"/>
    </source>
</evidence>
<feature type="compositionally biased region" description="Low complexity" evidence="1">
    <location>
        <begin position="43"/>
        <end position="61"/>
    </location>
</feature>
<comment type="caution">
    <text evidence="2">The sequence shown here is derived from an EMBL/GenBank/DDBJ whole genome shotgun (WGS) entry which is preliminary data.</text>
</comment>